<evidence type="ECO:0000256" key="8">
    <source>
        <dbReference type="ARBA" id="ARBA00022989"/>
    </source>
</evidence>
<evidence type="ECO:0000256" key="3">
    <source>
        <dbReference type="ARBA" id="ARBA00008281"/>
    </source>
</evidence>
<sequence>MQGSGKMRGNLVRNGIIISVACLVSFWGGIKLSPVLPEGSERAASNAQSRFHTMDRFVISVPGEQFQHYVQLELAIKSSTDGFEELLVEAEPLVQNSLMRLFTGKTYQQLSQLSDLDSLQNEVKLALTATFVENDYAMDFEDVLFTRLVVQ</sequence>
<proteinExistence type="inferred from homology"/>
<organism evidence="11 12">
    <name type="scientific">Ferrimonas pelagia</name>
    <dbReference type="NCBI Taxonomy" id="1177826"/>
    <lineage>
        <taxon>Bacteria</taxon>
        <taxon>Pseudomonadati</taxon>
        <taxon>Pseudomonadota</taxon>
        <taxon>Gammaproteobacteria</taxon>
        <taxon>Alteromonadales</taxon>
        <taxon>Ferrimonadaceae</taxon>
        <taxon>Ferrimonas</taxon>
    </lineage>
</organism>
<dbReference type="Proteomes" id="UP001499988">
    <property type="component" value="Unassembled WGS sequence"/>
</dbReference>
<comment type="function">
    <text evidence="1 10">Controls the rotational direction of flagella during chemotaxis.</text>
</comment>
<evidence type="ECO:0000256" key="10">
    <source>
        <dbReference type="RuleBase" id="RU364125"/>
    </source>
</evidence>
<evidence type="ECO:0000313" key="12">
    <source>
        <dbReference type="Proteomes" id="UP001499988"/>
    </source>
</evidence>
<keyword evidence="4" id="KW-1003">Cell membrane</keyword>
<keyword evidence="12" id="KW-1185">Reference proteome</keyword>
<keyword evidence="10" id="KW-0997">Cell inner membrane</keyword>
<keyword evidence="6" id="KW-0812">Transmembrane</keyword>
<accession>A0ABP9ECZ1</accession>
<evidence type="ECO:0000256" key="4">
    <source>
        <dbReference type="ARBA" id="ARBA00022475"/>
    </source>
</evidence>
<evidence type="ECO:0000256" key="7">
    <source>
        <dbReference type="ARBA" id="ARBA00022779"/>
    </source>
</evidence>
<keyword evidence="7 10" id="KW-0283">Flagellar rotation</keyword>
<reference evidence="12" key="1">
    <citation type="journal article" date="2019" name="Int. J. Syst. Evol. Microbiol.">
        <title>The Global Catalogue of Microorganisms (GCM) 10K type strain sequencing project: providing services to taxonomists for standard genome sequencing and annotation.</title>
        <authorList>
            <consortium name="The Broad Institute Genomics Platform"/>
            <consortium name="The Broad Institute Genome Sequencing Center for Infectious Disease"/>
            <person name="Wu L."/>
            <person name="Ma J."/>
        </authorList>
    </citation>
    <scope>NUCLEOTIDE SEQUENCE [LARGE SCALE GENOMIC DNA]</scope>
    <source>
        <strain evidence="12">JCM 18401</strain>
    </source>
</reference>
<name>A0ABP9ECZ1_9GAMM</name>
<evidence type="ECO:0000256" key="6">
    <source>
        <dbReference type="ARBA" id="ARBA00022692"/>
    </source>
</evidence>
<evidence type="ECO:0000256" key="5">
    <source>
        <dbReference type="ARBA" id="ARBA00022500"/>
    </source>
</evidence>
<comment type="similarity">
    <text evidence="3 10">Belongs to the FliL family.</text>
</comment>
<evidence type="ECO:0000256" key="1">
    <source>
        <dbReference type="ARBA" id="ARBA00002254"/>
    </source>
</evidence>
<comment type="caution">
    <text evidence="11">The sequence shown here is derived from an EMBL/GenBank/DDBJ whole genome shotgun (WGS) entry which is preliminary data.</text>
</comment>
<keyword evidence="9 10" id="KW-0472">Membrane</keyword>
<comment type="subcellular location">
    <subcellularLocation>
        <location evidence="10">Cell inner membrane</location>
    </subcellularLocation>
    <subcellularLocation>
        <location evidence="2">Cell membrane</location>
        <topology evidence="2">Single-pass membrane protein</topology>
    </subcellularLocation>
</comment>
<dbReference type="PANTHER" id="PTHR35091">
    <property type="entry name" value="FLAGELLAR PROTEIN FLIL"/>
    <property type="match status" value="1"/>
</dbReference>
<protein>
    <recommendedName>
        <fullName evidence="10">Flagellar protein FliL</fullName>
    </recommendedName>
</protein>
<dbReference type="EMBL" id="BAABJZ010000004">
    <property type="protein sequence ID" value="GAA4873120.1"/>
    <property type="molecule type" value="Genomic_DNA"/>
</dbReference>
<gene>
    <name evidence="11" type="ORF">GCM10023333_02430</name>
</gene>
<evidence type="ECO:0000256" key="2">
    <source>
        <dbReference type="ARBA" id="ARBA00004162"/>
    </source>
</evidence>
<evidence type="ECO:0000313" key="11">
    <source>
        <dbReference type="EMBL" id="GAA4873120.1"/>
    </source>
</evidence>
<dbReference type="InterPro" id="IPR005503">
    <property type="entry name" value="FliL"/>
</dbReference>
<dbReference type="PANTHER" id="PTHR35091:SF2">
    <property type="entry name" value="FLAGELLAR PROTEIN FLIL"/>
    <property type="match status" value="1"/>
</dbReference>
<dbReference type="Pfam" id="PF03748">
    <property type="entry name" value="FliL"/>
    <property type="match status" value="1"/>
</dbReference>
<evidence type="ECO:0000256" key="9">
    <source>
        <dbReference type="ARBA" id="ARBA00023136"/>
    </source>
</evidence>
<keyword evidence="5 10" id="KW-0145">Chemotaxis</keyword>
<keyword evidence="8" id="KW-1133">Transmembrane helix</keyword>